<dbReference type="FunFam" id="3.40.640.10:FF:000014">
    <property type="entry name" value="Adenosylmethionine-8-amino-7-oxononanoate aminotransferase, probable"/>
    <property type="match status" value="1"/>
</dbReference>
<dbReference type="SUPFAM" id="SSF53383">
    <property type="entry name" value="PLP-dependent transferases"/>
    <property type="match status" value="1"/>
</dbReference>
<dbReference type="Gene3D" id="3.40.640.10">
    <property type="entry name" value="Type I PLP-dependent aspartate aminotransferase-like (Major domain)"/>
    <property type="match status" value="1"/>
</dbReference>
<comment type="similarity">
    <text evidence="2 6">Belongs to the class-III pyridoxal-phosphate-dependent aminotransferase family.</text>
</comment>
<keyword evidence="4 7" id="KW-0808">Transferase</keyword>
<dbReference type="InterPro" id="IPR049704">
    <property type="entry name" value="Aminotrans_3_PPA_site"/>
</dbReference>
<evidence type="ECO:0000256" key="3">
    <source>
        <dbReference type="ARBA" id="ARBA00022576"/>
    </source>
</evidence>
<keyword evidence="8" id="KW-1185">Reference proteome</keyword>
<dbReference type="GO" id="GO:0008483">
    <property type="term" value="F:transaminase activity"/>
    <property type="evidence" value="ECO:0007669"/>
    <property type="project" value="UniProtKB-KW"/>
</dbReference>
<name>A0A3D9HI85_9PROT</name>
<dbReference type="Pfam" id="PF00202">
    <property type="entry name" value="Aminotran_3"/>
    <property type="match status" value="1"/>
</dbReference>
<evidence type="ECO:0000256" key="4">
    <source>
        <dbReference type="ARBA" id="ARBA00022679"/>
    </source>
</evidence>
<comment type="caution">
    <text evidence="7">The sequence shown here is derived from an EMBL/GenBank/DDBJ whole genome shotgun (WGS) entry which is preliminary data.</text>
</comment>
<gene>
    <name evidence="7" type="ORF">DFP90_106141</name>
</gene>
<accession>A0A3D9HI85</accession>
<dbReference type="InterPro" id="IPR015422">
    <property type="entry name" value="PyrdxlP-dep_Trfase_small"/>
</dbReference>
<comment type="cofactor">
    <cofactor evidence="1">
        <name>pyridoxal 5'-phosphate</name>
        <dbReference type="ChEBI" id="CHEBI:597326"/>
    </cofactor>
</comment>
<protein>
    <submittedName>
        <fullName evidence="7">Adenosylmethionine-8-amino-7-oxononanoate aminotransferase</fullName>
    </submittedName>
</protein>
<dbReference type="GO" id="GO:0030170">
    <property type="term" value="F:pyridoxal phosphate binding"/>
    <property type="evidence" value="ECO:0007669"/>
    <property type="project" value="InterPro"/>
</dbReference>
<dbReference type="Proteomes" id="UP000256845">
    <property type="component" value="Unassembled WGS sequence"/>
</dbReference>
<evidence type="ECO:0000256" key="2">
    <source>
        <dbReference type="ARBA" id="ARBA00008954"/>
    </source>
</evidence>
<dbReference type="PROSITE" id="PS00600">
    <property type="entry name" value="AA_TRANSFER_CLASS_3"/>
    <property type="match status" value="1"/>
</dbReference>
<dbReference type="Gene3D" id="3.90.1150.10">
    <property type="entry name" value="Aspartate Aminotransferase, domain 1"/>
    <property type="match status" value="1"/>
</dbReference>
<dbReference type="InterPro" id="IPR005814">
    <property type="entry name" value="Aminotrans_3"/>
</dbReference>
<keyword evidence="5 6" id="KW-0663">Pyridoxal phosphate</keyword>
<dbReference type="GO" id="GO:0005829">
    <property type="term" value="C:cytosol"/>
    <property type="evidence" value="ECO:0007669"/>
    <property type="project" value="TreeGrafter"/>
</dbReference>
<dbReference type="CDD" id="cd00610">
    <property type="entry name" value="OAT_like"/>
    <property type="match status" value="1"/>
</dbReference>
<dbReference type="InterPro" id="IPR015424">
    <property type="entry name" value="PyrdxlP-dep_Trfase"/>
</dbReference>
<dbReference type="NCBIfam" id="NF005685">
    <property type="entry name" value="PRK07483.1"/>
    <property type="match status" value="1"/>
</dbReference>
<evidence type="ECO:0000256" key="6">
    <source>
        <dbReference type="RuleBase" id="RU003560"/>
    </source>
</evidence>
<sequence>MGLRLRQARECSRGSMTHVFHRQLKAAMPVAAKGDGPYIVDTEGKKYIDASGGAAVSCLGHSHPRVIQAIKDQVDQIAFAHTGFFTSEPAEQLADHLVSRAPGQINHVYFVSGGSEAVEASLKLARQYFLEKGEGQRSLFIARRQSYHGNTLGALSVGGNEWRRTPFAPMLIDAEHVSPCYGYRDRQPDESDEAYGLRVADELESRLKEVGPEKVIAFVAEPVVGATAGALAPVPGYFKRIREICDKNGILLILDEVMCGMGRTGTLFACEQDGVAPDLLATAKGLGAGYMPIGAMMCTSEIYDTIRNGSGFFQHGHTYMGHPTACAAALAVQRAIEEDDLLANVRTMGDKLDAALHDRLGNHANIGDIRGRGLFRGIELVADRVSKEPLDPGLKIDGLIKREAMERGLICYPGGGTIDGKQGNHVLLAPPFIINETHVAEITEKLGDSIEAALRAAGVA</sequence>
<dbReference type="PANTHER" id="PTHR43094">
    <property type="entry name" value="AMINOTRANSFERASE"/>
    <property type="match status" value="1"/>
</dbReference>
<reference evidence="7 8" key="1">
    <citation type="submission" date="2018-07" db="EMBL/GenBank/DDBJ databases">
        <title>Genomic Encyclopedia of Type Strains, Phase III (KMG-III): the genomes of soil and plant-associated and newly described type strains.</title>
        <authorList>
            <person name="Whitman W."/>
        </authorList>
    </citation>
    <scope>NUCLEOTIDE SEQUENCE [LARGE SCALE GENOMIC DNA]</scope>
    <source>
        <strain evidence="7 8">CECT 8488</strain>
    </source>
</reference>
<evidence type="ECO:0000313" key="7">
    <source>
        <dbReference type="EMBL" id="RED49163.1"/>
    </source>
</evidence>
<evidence type="ECO:0000313" key="8">
    <source>
        <dbReference type="Proteomes" id="UP000256845"/>
    </source>
</evidence>
<dbReference type="AlphaFoldDB" id="A0A3D9HI85"/>
<organism evidence="7 8">
    <name type="scientific">Aestuariispira insulae</name>
    <dbReference type="NCBI Taxonomy" id="1461337"/>
    <lineage>
        <taxon>Bacteria</taxon>
        <taxon>Pseudomonadati</taxon>
        <taxon>Pseudomonadota</taxon>
        <taxon>Alphaproteobacteria</taxon>
        <taxon>Rhodospirillales</taxon>
        <taxon>Kiloniellaceae</taxon>
        <taxon>Aestuariispira</taxon>
    </lineage>
</organism>
<evidence type="ECO:0000256" key="5">
    <source>
        <dbReference type="ARBA" id="ARBA00022898"/>
    </source>
</evidence>
<dbReference type="InterPro" id="IPR015421">
    <property type="entry name" value="PyrdxlP-dep_Trfase_major"/>
</dbReference>
<dbReference type="EMBL" id="QRDW01000006">
    <property type="protein sequence ID" value="RED49163.1"/>
    <property type="molecule type" value="Genomic_DNA"/>
</dbReference>
<dbReference type="PANTHER" id="PTHR43094:SF1">
    <property type="entry name" value="AMINOTRANSFERASE CLASS-III"/>
    <property type="match status" value="1"/>
</dbReference>
<proteinExistence type="inferred from homology"/>
<keyword evidence="3 7" id="KW-0032">Aminotransferase</keyword>
<evidence type="ECO:0000256" key="1">
    <source>
        <dbReference type="ARBA" id="ARBA00001933"/>
    </source>
</evidence>